<evidence type="ECO:0000313" key="3">
    <source>
        <dbReference type="Proteomes" id="UP000050761"/>
    </source>
</evidence>
<name>A0A183G0V0_HELPZ</name>
<feature type="transmembrane region" description="Helical" evidence="1">
    <location>
        <begin position="15"/>
        <end position="32"/>
    </location>
</feature>
<reference evidence="4" key="2">
    <citation type="submission" date="2019-09" db="UniProtKB">
        <authorList>
            <consortium name="WormBaseParasite"/>
        </authorList>
    </citation>
    <scope>IDENTIFICATION</scope>
</reference>
<keyword evidence="1" id="KW-1133">Transmembrane helix</keyword>
<organism evidence="3 4">
    <name type="scientific">Heligmosomoides polygyrus</name>
    <name type="common">Parasitic roundworm</name>
    <dbReference type="NCBI Taxonomy" id="6339"/>
    <lineage>
        <taxon>Eukaryota</taxon>
        <taxon>Metazoa</taxon>
        <taxon>Ecdysozoa</taxon>
        <taxon>Nematoda</taxon>
        <taxon>Chromadorea</taxon>
        <taxon>Rhabditida</taxon>
        <taxon>Rhabditina</taxon>
        <taxon>Rhabditomorpha</taxon>
        <taxon>Strongyloidea</taxon>
        <taxon>Heligmosomidae</taxon>
        <taxon>Heligmosomoides</taxon>
    </lineage>
</organism>
<evidence type="ECO:0000313" key="2">
    <source>
        <dbReference type="EMBL" id="VDP00641.1"/>
    </source>
</evidence>
<dbReference type="EMBL" id="UZAH01028512">
    <property type="protein sequence ID" value="VDP00641.1"/>
    <property type="molecule type" value="Genomic_DNA"/>
</dbReference>
<reference evidence="2 3" key="1">
    <citation type="submission" date="2018-11" db="EMBL/GenBank/DDBJ databases">
        <authorList>
            <consortium name="Pathogen Informatics"/>
        </authorList>
    </citation>
    <scope>NUCLEOTIDE SEQUENCE [LARGE SCALE GENOMIC DNA]</scope>
</reference>
<evidence type="ECO:0000256" key="1">
    <source>
        <dbReference type="SAM" id="Phobius"/>
    </source>
</evidence>
<accession>A0A183G0V0</accession>
<protein>
    <submittedName>
        <fullName evidence="4">Membrane lipoprotein</fullName>
    </submittedName>
</protein>
<proteinExistence type="predicted"/>
<sequence>MVEFRMSSTATQRSLLLALSGVSLAAFFIWYLQSKKGRGARRSLSAEDVKRSNAVENADVTADITPTRRRTLTACDVSALKHGRGLGDA</sequence>
<dbReference type="Proteomes" id="UP000050761">
    <property type="component" value="Unassembled WGS sequence"/>
</dbReference>
<dbReference type="AlphaFoldDB" id="A0A183G0V0"/>
<keyword evidence="1" id="KW-0812">Transmembrane</keyword>
<keyword evidence="3" id="KW-1185">Reference proteome</keyword>
<gene>
    <name evidence="2" type="ORF">HPBE_LOCUS14747</name>
</gene>
<accession>A0A3P7ZLW7</accession>
<dbReference type="WBParaSite" id="HPBE_0001474601-mRNA-1">
    <property type="protein sequence ID" value="HPBE_0001474601-mRNA-1"/>
    <property type="gene ID" value="HPBE_0001474601"/>
</dbReference>
<keyword evidence="1" id="KW-0472">Membrane</keyword>
<evidence type="ECO:0000313" key="4">
    <source>
        <dbReference type="WBParaSite" id="HPBE_0001474601-mRNA-1"/>
    </source>
</evidence>